<dbReference type="AlphaFoldDB" id="A0A2U1S9I0"/>
<organism evidence="1 2">
    <name type="scientific">Methanobrevibacter woesei</name>
    <dbReference type="NCBI Taxonomy" id="190976"/>
    <lineage>
        <taxon>Archaea</taxon>
        <taxon>Methanobacteriati</taxon>
        <taxon>Methanobacteriota</taxon>
        <taxon>Methanomada group</taxon>
        <taxon>Methanobacteria</taxon>
        <taxon>Methanobacteriales</taxon>
        <taxon>Methanobacteriaceae</taxon>
        <taxon>Methanobrevibacter</taxon>
    </lineage>
</organism>
<evidence type="ECO:0000313" key="2">
    <source>
        <dbReference type="Proteomes" id="UP000245577"/>
    </source>
</evidence>
<keyword evidence="2" id="KW-1185">Reference proteome</keyword>
<proteinExistence type="predicted"/>
<evidence type="ECO:0000313" key="1">
    <source>
        <dbReference type="EMBL" id="PWB87152.1"/>
    </source>
</evidence>
<dbReference type="RefSeq" id="WP_116669109.1">
    <property type="nucleotide sequence ID" value="NZ_MZGU01000002.1"/>
</dbReference>
<reference evidence="1 2" key="1">
    <citation type="submission" date="2017-03" db="EMBL/GenBank/DDBJ databases">
        <title>Genome sequence of Methanobrevibacter wosei.</title>
        <authorList>
            <person name="Poehlein A."/>
            <person name="Seedorf H."/>
            <person name="Daniel R."/>
        </authorList>
    </citation>
    <scope>NUCLEOTIDE SEQUENCE [LARGE SCALE GENOMIC DNA]</scope>
    <source>
        <strain evidence="1 2">DSM 11979</strain>
    </source>
</reference>
<gene>
    <name evidence="1" type="ORF">MBBWO_02690</name>
</gene>
<dbReference type="OrthoDB" id="73542at2157"/>
<protein>
    <submittedName>
        <fullName evidence="1">Uncharacterized protein</fullName>
    </submittedName>
</protein>
<accession>A0A2U1S9I0</accession>
<comment type="caution">
    <text evidence="1">The sequence shown here is derived from an EMBL/GenBank/DDBJ whole genome shotgun (WGS) entry which is preliminary data.</text>
</comment>
<dbReference type="EMBL" id="MZGU01000002">
    <property type="protein sequence ID" value="PWB87152.1"/>
    <property type="molecule type" value="Genomic_DNA"/>
</dbReference>
<sequence length="187" mass="22022">MEITADEMKKSIQKIYDLLEEVSPLDYDCGKLCGEICCVYDESEEHEAVGLFLLPGEELMYEDSDNFNLYAVNSKEVDFPPSWKEDVFMVECINPPKCDRSIRPIQCRTFPLIAHISKDRKLHLILDENEIPYECPIMKDNIRLNDDFIKVTYKVWEILIQNPLVYDLVSFDSRRRDNRKKGYKIII</sequence>
<dbReference type="Proteomes" id="UP000245577">
    <property type="component" value="Unassembled WGS sequence"/>
</dbReference>
<name>A0A2U1S9I0_9EURY</name>